<dbReference type="Pfam" id="PF20547">
    <property type="entry name" value="DUF6761"/>
    <property type="match status" value="1"/>
</dbReference>
<sequence length="88" mass="10085">MTALQDPDAIRHFQALCDACRQMAGRGCNPSELRLYTDGYLHCLCRSQQLNPMAQQRLEELMSRWILDSSSSIWPEGNNHGLHRLLSQ</sequence>
<reference evidence="1 2" key="1">
    <citation type="submission" date="2015-01" db="EMBL/GenBank/DDBJ databases">
        <title>Lifestyle Evolution in Cyanobacterial Symbionts of Sponges.</title>
        <authorList>
            <person name="Burgsdorf I."/>
            <person name="Slaby B.M."/>
            <person name="Handley K.M."/>
            <person name="Haber M."/>
            <person name="Blom J."/>
            <person name="Marshall C.W."/>
            <person name="Gilbert J.A."/>
            <person name="Hentschel U."/>
            <person name="Steindler L."/>
        </authorList>
    </citation>
    <scope>NUCLEOTIDE SEQUENCE [LARGE SCALE GENOMIC DNA]</scope>
    <source>
        <strain evidence="1">SP3</strain>
    </source>
</reference>
<protein>
    <submittedName>
        <fullName evidence="1">Uncharacterized protein</fullName>
    </submittedName>
</protein>
<proteinExistence type="predicted"/>
<organism evidence="1 2">
    <name type="scientific">Candidatus Synechococcus spongiarum SP3</name>
    <dbReference type="NCBI Taxonomy" id="1604020"/>
    <lineage>
        <taxon>Bacteria</taxon>
        <taxon>Bacillati</taxon>
        <taxon>Cyanobacteriota</taxon>
        <taxon>Cyanophyceae</taxon>
        <taxon>Synechococcales</taxon>
        <taxon>Synechococcaceae</taxon>
        <taxon>Synechococcus</taxon>
    </lineage>
</organism>
<dbReference type="InterPro" id="IPR046649">
    <property type="entry name" value="DUF6761"/>
</dbReference>
<accession>A0A0G2IWJ7</accession>
<dbReference type="AlphaFoldDB" id="A0A0G2IWJ7"/>
<evidence type="ECO:0000313" key="1">
    <source>
        <dbReference type="EMBL" id="KKZ12619.1"/>
    </source>
</evidence>
<dbReference type="EMBL" id="JXQG01000016">
    <property type="protein sequence ID" value="KKZ12619.1"/>
    <property type="molecule type" value="Genomic_DNA"/>
</dbReference>
<dbReference type="Proteomes" id="UP000035067">
    <property type="component" value="Unassembled WGS sequence"/>
</dbReference>
<evidence type="ECO:0000313" key="2">
    <source>
        <dbReference type="Proteomes" id="UP000035067"/>
    </source>
</evidence>
<dbReference type="PATRIC" id="fig|1604020.3.peg.2604"/>
<name>A0A0G2IWJ7_9SYNE</name>
<comment type="caution">
    <text evidence="1">The sequence shown here is derived from an EMBL/GenBank/DDBJ whole genome shotgun (WGS) entry which is preliminary data.</text>
</comment>
<gene>
    <name evidence="1" type="ORF">TE42_03985</name>
</gene>